<dbReference type="OrthoDB" id="6572754at2"/>
<dbReference type="STRING" id="1121863.GCA_000621185_00114"/>
<accession>A0A0J8VLZ4</accession>
<protein>
    <recommendedName>
        <fullName evidence="9">Curlin</fullName>
    </recommendedName>
</protein>
<evidence type="ECO:0000256" key="2">
    <source>
        <dbReference type="ARBA" id="ARBA00009766"/>
    </source>
</evidence>
<evidence type="ECO:0000256" key="5">
    <source>
        <dbReference type="SAM" id="MobiDB-lite"/>
    </source>
</evidence>
<keyword evidence="4" id="KW-0281">Fimbrium</keyword>
<dbReference type="EMBL" id="LFEJ01000018">
    <property type="protein sequence ID" value="KMV34032.1"/>
    <property type="molecule type" value="Genomic_DNA"/>
</dbReference>
<evidence type="ECO:0000313" key="8">
    <source>
        <dbReference type="Proteomes" id="UP000037315"/>
    </source>
</evidence>
<name>A0A0J8VLZ4_9ENTR</name>
<dbReference type="InterPro" id="IPR009742">
    <property type="entry name" value="Curlin_rpt"/>
</dbReference>
<evidence type="ECO:0000313" key="7">
    <source>
        <dbReference type="EMBL" id="KMV34032.1"/>
    </source>
</evidence>
<reference evidence="7 8" key="1">
    <citation type="submission" date="2015-06" db="EMBL/GenBank/DDBJ databases">
        <title>Genome sequencing of Cronobacter sp. strain DJ34 isolated from petroleum contaminated sludge of Duliajan Oil Fields, Assam, India.</title>
        <authorList>
            <person name="Pal S."/>
            <person name="Banerjee T.D."/>
            <person name="Roy A."/>
            <person name="Sar P."/>
            <person name="Kazy S.K."/>
        </authorList>
    </citation>
    <scope>NUCLEOTIDE SEQUENCE [LARGE SCALE GENOMIC DNA]</scope>
    <source>
        <strain evidence="7 8">DJ34</strain>
    </source>
</reference>
<feature type="chain" id="PRO_5005310904" description="Curlin" evidence="6">
    <location>
        <begin position="21"/>
        <end position="161"/>
    </location>
</feature>
<evidence type="ECO:0000256" key="3">
    <source>
        <dbReference type="ARBA" id="ARBA00022729"/>
    </source>
</evidence>
<proteinExistence type="inferred from homology"/>
<dbReference type="NCBIfam" id="NF007470">
    <property type="entry name" value="PRK10051.1"/>
    <property type="match status" value="1"/>
</dbReference>
<evidence type="ECO:0000256" key="6">
    <source>
        <dbReference type="SAM" id="SignalP"/>
    </source>
</evidence>
<gene>
    <name evidence="7" type="ORF">ACH50_15130</name>
</gene>
<dbReference type="GO" id="GO:0009289">
    <property type="term" value="C:pilus"/>
    <property type="evidence" value="ECO:0007669"/>
    <property type="project" value="UniProtKB-SubCell"/>
</dbReference>
<feature type="compositionally biased region" description="Polar residues" evidence="5">
    <location>
        <begin position="65"/>
        <end position="74"/>
    </location>
</feature>
<evidence type="ECO:0000256" key="1">
    <source>
        <dbReference type="ARBA" id="ARBA00004561"/>
    </source>
</evidence>
<comment type="similarity">
    <text evidence="2">Belongs to the CsgA/CsgB family.</text>
</comment>
<keyword evidence="8" id="KW-1185">Reference proteome</keyword>
<keyword evidence="3 6" id="KW-0732">Signal</keyword>
<dbReference type="GO" id="GO:0007155">
    <property type="term" value="P:cell adhesion"/>
    <property type="evidence" value="ECO:0007669"/>
    <property type="project" value="InterPro"/>
</dbReference>
<comment type="caution">
    <text evidence="7">The sequence shown here is derived from an EMBL/GenBank/DDBJ whole genome shotgun (WGS) entry which is preliminary data.</text>
</comment>
<feature type="signal peptide" evidence="6">
    <location>
        <begin position="1"/>
        <end position="20"/>
    </location>
</feature>
<comment type="subcellular location">
    <subcellularLocation>
        <location evidence="1">Fimbrium</location>
    </subcellularLocation>
</comment>
<feature type="region of interest" description="Disordered" evidence="5">
    <location>
        <begin position="55"/>
        <end position="74"/>
    </location>
</feature>
<organism evidence="7 8">
    <name type="scientific">Franconibacter pulveris</name>
    <dbReference type="NCBI Taxonomy" id="435910"/>
    <lineage>
        <taxon>Bacteria</taxon>
        <taxon>Pseudomonadati</taxon>
        <taxon>Pseudomonadota</taxon>
        <taxon>Gammaproteobacteria</taxon>
        <taxon>Enterobacterales</taxon>
        <taxon>Enterobacteriaceae</taxon>
        <taxon>Franconibacter</taxon>
    </lineage>
</organism>
<dbReference type="Proteomes" id="UP000037315">
    <property type="component" value="Unassembled WGS sequence"/>
</dbReference>
<dbReference type="RefSeq" id="WP_024556659.1">
    <property type="nucleotide sequence ID" value="NZ_LFEJ01000018.1"/>
</dbReference>
<dbReference type="AlphaFoldDB" id="A0A0J8VLZ4"/>
<sequence length="161" mass="17155">MKFFKVAALAAMVVSGSALAVPFHQYGEDSSLKIYQYGTSNHANALQSDAYHSTTEIKQRGGNHNAETGQGSDNSYIKLTQNGYAQNASIDQWGGSDSGVTVTQNGFHNNATVDQWSSRNSATTVNQDGHFNNATVNQTASSSQVYVTQVGAFNSASASQY</sequence>
<evidence type="ECO:0000256" key="4">
    <source>
        <dbReference type="ARBA" id="ARBA00023263"/>
    </source>
</evidence>
<evidence type="ECO:0008006" key="9">
    <source>
        <dbReference type="Google" id="ProtNLM"/>
    </source>
</evidence>
<dbReference type="PATRIC" id="fig|1656095.3.peg.937"/>
<dbReference type="Pfam" id="PF07012">
    <property type="entry name" value="Curlin_rpt"/>
    <property type="match status" value="2"/>
</dbReference>